<feature type="region of interest" description="Disordered" evidence="1">
    <location>
        <begin position="1"/>
        <end position="25"/>
    </location>
</feature>
<name>A0A6A6DPT8_9PEZI</name>
<dbReference type="EMBL" id="ML994652">
    <property type="protein sequence ID" value="KAF2181597.1"/>
    <property type="molecule type" value="Genomic_DNA"/>
</dbReference>
<protein>
    <recommendedName>
        <fullName evidence="4">F-box domain-containing protein</fullName>
    </recommendedName>
</protein>
<reference evidence="2" key="1">
    <citation type="journal article" date="2020" name="Stud. Mycol.">
        <title>101 Dothideomycetes genomes: a test case for predicting lifestyles and emergence of pathogens.</title>
        <authorList>
            <person name="Haridas S."/>
            <person name="Albert R."/>
            <person name="Binder M."/>
            <person name="Bloem J."/>
            <person name="Labutti K."/>
            <person name="Salamov A."/>
            <person name="Andreopoulos B."/>
            <person name="Baker S."/>
            <person name="Barry K."/>
            <person name="Bills G."/>
            <person name="Bluhm B."/>
            <person name="Cannon C."/>
            <person name="Castanera R."/>
            <person name="Culley D."/>
            <person name="Daum C."/>
            <person name="Ezra D."/>
            <person name="Gonzalez J."/>
            <person name="Henrissat B."/>
            <person name="Kuo A."/>
            <person name="Liang C."/>
            <person name="Lipzen A."/>
            <person name="Lutzoni F."/>
            <person name="Magnuson J."/>
            <person name="Mondo S."/>
            <person name="Nolan M."/>
            <person name="Ohm R."/>
            <person name="Pangilinan J."/>
            <person name="Park H.-J."/>
            <person name="Ramirez L."/>
            <person name="Alfaro M."/>
            <person name="Sun H."/>
            <person name="Tritt A."/>
            <person name="Yoshinaga Y."/>
            <person name="Zwiers L.-H."/>
            <person name="Turgeon B."/>
            <person name="Goodwin S."/>
            <person name="Spatafora J."/>
            <person name="Crous P."/>
            <person name="Grigoriev I."/>
        </authorList>
    </citation>
    <scope>NUCLEOTIDE SEQUENCE</scope>
    <source>
        <strain evidence="2">CBS 207.26</strain>
    </source>
</reference>
<dbReference type="PANTHER" id="PTHR42085">
    <property type="entry name" value="F-BOX DOMAIN-CONTAINING PROTEIN"/>
    <property type="match status" value="1"/>
</dbReference>
<dbReference type="InterPro" id="IPR038883">
    <property type="entry name" value="AN11006-like"/>
</dbReference>
<dbReference type="Proteomes" id="UP000800200">
    <property type="component" value="Unassembled WGS sequence"/>
</dbReference>
<accession>A0A6A6DPT8</accession>
<evidence type="ECO:0000256" key="1">
    <source>
        <dbReference type="SAM" id="MobiDB-lite"/>
    </source>
</evidence>
<sequence>MPNSKSKPEYDPYDPQGLTQPDSAGFAHEMQVLRGRLQRWMRTRFKGGKKEDGDEEAAETPAEWGRLASRRQDESKPSFLDLPGELRNDIYYLIFNPHQFCYLAAYITGPRDIFRGLLQPSILRVSRQIRAESLSFLCSTKHFKAMNAPSASTFLRYIGPIGRANLTCISLVLSHKFRHTFTDDLPLWTSIIKFLSETTSLQIFHFDIDDYLHALVPGEDGEVADSVKWEIFTDLRKAVERIDGAKLTWKITLEGMLNNENYRMGMMTCKLQQVFGAENRRGGRVWRLNGSEIPRERN</sequence>
<evidence type="ECO:0000313" key="2">
    <source>
        <dbReference type="EMBL" id="KAF2181597.1"/>
    </source>
</evidence>
<dbReference type="OrthoDB" id="62952at2759"/>
<feature type="region of interest" description="Disordered" evidence="1">
    <location>
        <begin position="44"/>
        <end position="70"/>
    </location>
</feature>
<gene>
    <name evidence="2" type="ORF">K469DRAFT_713665</name>
</gene>
<proteinExistence type="predicted"/>
<organism evidence="2 3">
    <name type="scientific">Zopfia rhizophila CBS 207.26</name>
    <dbReference type="NCBI Taxonomy" id="1314779"/>
    <lineage>
        <taxon>Eukaryota</taxon>
        <taxon>Fungi</taxon>
        <taxon>Dikarya</taxon>
        <taxon>Ascomycota</taxon>
        <taxon>Pezizomycotina</taxon>
        <taxon>Dothideomycetes</taxon>
        <taxon>Dothideomycetes incertae sedis</taxon>
        <taxon>Zopfiaceae</taxon>
        <taxon>Zopfia</taxon>
    </lineage>
</organism>
<feature type="compositionally biased region" description="Basic and acidic residues" evidence="1">
    <location>
        <begin position="1"/>
        <end position="10"/>
    </location>
</feature>
<dbReference type="AlphaFoldDB" id="A0A6A6DPT8"/>
<dbReference type="PANTHER" id="PTHR42085:SF1">
    <property type="entry name" value="F-BOX DOMAIN-CONTAINING PROTEIN"/>
    <property type="match status" value="1"/>
</dbReference>
<evidence type="ECO:0000313" key="3">
    <source>
        <dbReference type="Proteomes" id="UP000800200"/>
    </source>
</evidence>
<evidence type="ECO:0008006" key="4">
    <source>
        <dbReference type="Google" id="ProtNLM"/>
    </source>
</evidence>
<keyword evidence="3" id="KW-1185">Reference proteome</keyword>